<gene>
    <name evidence="2" type="ORF">IM811_000845</name>
</gene>
<accession>A0A8H7NNS1</accession>
<feature type="compositionally biased region" description="Basic and acidic residues" evidence="1">
    <location>
        <begin position="15"/>
        <end position="31"/>
    </location>
</feature>
<evidence type="ECO:0000256" key="1">
    <source>
        <dbReference type="SAM" id="MobiDB-lite"/>
    </source>
</evidence>
<evidence type="ECO:0000313" key="2">
    <source>
        <dbReference type="EMBL" id="KAF9759151.1"/>
    </source>
</evidence>
<dbReference type="AlphaFoldDB" id="A0A8H7NNS1"/>
<dbReference type="EMBL" id="JADCTT010000001">
    <property type="protein sequence ID" value="KAF9759151.1"/>
    <property type="molecule type" value="Genomic_DNA"/>
</dbReference>
<organism evidence="2 3">
    <name type="scientific">Bionectria ochroleuca</name>
    <name type="common">Gliocladium roseum</name>
    <dbReference type="NCBI Taxonomy" id="29856"/>
    <lineage>
        <taxon>Eukaryota</taxon>
        <taxon>Fungi</taxon>
        <taxon>Dikarya</taxon>
        <taxon>Ascomycota</taxon>
        <taxon>Pezizomycotina</taxon>
        <taxon>Sordariomycetes</taxon>
        <taxon>Hypocreomycetidae</taxon>
        <taxon>Hypocreales</taxon>
        <taxon>Bionectriaceae</taxon>
        <taxon>Clonostachys</taxon>
    </lineage>
</organism>
<reference evidence="2" key="1">
    <citation type="submission" date="2020-10" db="EMBL/GenBank/DDBJ databases">
        <title>High-Quality Genome Resource of Clonostachys rosea strain S41 by Oxford Nanopore Long-Read Sequencing.</title>
        <authorList>
            <person name="Wang H."/>
        </authorList>
    </citation>
    <scope>NUCLEOTIDE SEQUENCE</scope>
    <source>
        <strain evidence="2">S41</strain>
    </source>
</reference>
<proteinExistence type="predicted"/>
<dbReference type="Proteomes" id="UP000616885">
    <property type="component" value="Unassembled WGS sequence"/>
</dbReference>
<sequence>MDCVNAKGPKQVRHTAKENAKSSSRRADTAGRRSLAQKGGEEIVGALGGCLDRKHRAWGDTTKPSSTGQQLGIGKADYSMGGFEVFLCAAVARPGAWKERGEGEAYWVVRRRYLGSRLMVHHINQSVSTDACLKRDLICL</sequence>
<feature type="region of interest" description="Disordered" evidence="1">
    <location>
        <begin position="1"/>
        <end position="39"/>
    </location>
</feature>
<evidence type="ECO:0000313" key="3">
    <source>
        <dbReference type="Proteomes" id="UP000616885"/>
    </source>
</evidence>
<name>A0A8H7NNS1_BIOOC</name>
<protein>
    <submittedName>
        <fullName evidence="2">Uncharacterized protein</fullName>
    </submittedName>
</protein>
<comment type="caution">
    <text evidence="2">The sequence shown here is derived from an EMBL/GenBank/DDBJ whole genome shotgun (WGS) entry which is preliminary data.</text>
</comment>